<evidence type="ECO:0000256" key="1">
    <source>
        <dbReference type="ARBA" id="ARBA00001966"/>
    </source>
</evidence>
<evidence type="ECO:0000256" key="3">
    <source>
        <dbReference type="ARBA" id="ARBA00022723"/>
    </source>
</evidence>
<accession>A0AAV8UEW2</accession>
<evidence type="ECO:0000313" key="11">
    <source>
        <dbReference type="EMBL" id="KAJ8899366.1"/>
    </source>
</evidence>
<reference evidence="11 12" key="1">
    <citation type="submission" date="2021-09" db="EMBL/GenBank/DDBJ databases">
        <title>Genomic insights and catalytic innovation underlie evolution of tropane alkaloids biosynthesis.</title>
        <authorList>
            <person name="Wang Y.-J."/>
            <person name="Tian T."/>
            <person name="Huang J.-P."/>
            <person name="Huang S.-X."/>
        </authorList>
    </citation>
    <scope>NUCLEOTIDE SEQUENCE [LARGE SCALE GENOMIC DNA]</scope>
    <source>
        <strain evidence="11">KIB-2018</strain>
        <tissue evidence="11">Leaf</tissue>
    </source>
</reference>
<dbReference type="GO" id="GO:0046872">
    <property type="term" value="F:metal ion binding"/>
    <property type="evidence" value="ECO:0007669"/>
    <property type="project" value="UniProtKB-KW"/>
</dbReference>
<dbReference type="GO" id="GO:0051745">
    <property type="term" value="F:4-hydroxy-3-methylbut-2-enyl diphosphate reductase activity"/>
    <property type="evidence" value="ECO:0007669"/>
    <property type="project" value="UniProtKB-EC"/>
</dbReference>
<evidence type="ECO:0000256" key="5">
    <source>
        <dbReference type="ARBA" id="ARBA00023004"/>
    </source>
</evidence>
<evidence type="ECO:0000256" key="8">
    <source>
        <dbReference type="ARBA" id="ARBA00046314"/>
    </source>
</evidence>
<dbReference type="GO" id="GO:0050992">
    <property type="term" value="P:dimethylallyl diphosphate biosynthetic process"/>
    <property type="evidence" value="ECO:0007669"/>
    <property type="project" value="InterPro"/>
</dbReference>
<keyword evidence="6" id="KW-0411">Iron-sulfur</keyword>
<dbReference type="EC" id="1.17.7.4" evidence="10"/>
<comment type="cofactor">
    <cofactor evidence="1">
        <name>[4Fe-4S] cluster</name>
        <dbReference type="ChEBI" id="CHEBI:49883"/>
    </cofactor>
</comment>
<name>A0AAV8UEW2_9ROSI</name>
<evidence type="ECO:0000313" key="12">
    <source>
        <dbReference type="Proteomes" id="UP001159364"/>
    </source>
</evidence>
<gene>
    <name evidence="11" type="ORF">K2173_018340</name>
</gene>
<evidence type="ECO:0000256" key="9">
    <source>
        <dbReference type="ARBA" id="ARBA00046335"/>
    </source>
</evidence>
<sequence length="143" mass="16091">MKVENIPVDGAKKHFEVVNHDDVVSLPAFGAVVDEMLTLSNKNVQIALGYLRYNQLMLLVWNTVEKHEKGEYKSIIHGKYAHEETIATASFAGKYIIVKDMKEISSSTAMSPTMAKNISDKHIIEEEESILADNDHNLTSKWC</sequence>
<keyword evidence="5" id="KW-0408">Iron</keyword>
<evidence type="ECO:0000256" key="2">
    <source>
        <dbReference type="ARBA" id="ARBA00022485"/>
    </source>
</evidence>
<evidence type="ECO:0000256" key="10">
    <source>
        <dbReference type="ARBA" id="ARBA00047177"/>
    </source>
</evidence>
<dbReference type="GO" id="GO:0051539">
    <property type="term" value="F:4 iron, 4 sulfur cluster binding"/>
    <property type="evidence" value="ECO:0007669"/>
    <property type="project" value="UniProtKB-KW"/>
</dbReference>
<dbReference type="EMBL" id="JAIWQS010000008">
    <property type="protein sequence ID" value="KAJ8899366.1"/>
    <property type="molecule type" value="Genomic_DNA"/>
</dbReference>
<dbReference type="AlphaFoldDB" id="A0AAV8UEW2"/>
<dbReference type="Proteomes" id="UP001159364">
    <property type="component" value="Linkage Group LG08"/>
</dbReference>
<comment type="caution">
    <text evidence="11">The sequence shown here is derived from an EMBL/GenBank/DDBJ whole genome shotgun (WGS) entry which is preliminary data.</text>
</comment>
<proteinExistence type="inferred from homology"/>
<dbReference type="GO" id="GO:0019288">
    <property type="term" value="P:isopentenyl diphosphate biosynthetic process, methylerythritol 4-phosphate pathway"/>
    <property type="evidence" value="ECO:0007669"/>
    <property type="project" value="InterPro"/>
</dbReference>
<comment type="pathway">
    <text evidence="8">Isoprenoid biosynthesis; dimethylallyl diphosphate biosynthesis; dimethylallyl diphosphate from (2E)-4-hydroxy-3-methylbutenyl diphosphate: step 1/1.</text>
</comment>
<organism evidence="11 12">
    <name type="scientific">Erythroxylum novogranatense</name>
    <dbReference type="NCBI Taxonomy" id="1862640"/>
    <lineage>
        <taxon>Eukaryota</taxon>
        <taxon>Viridiplantae</taxon>
        <taxon>Streptophyta</taxon>
        <taxon>Embryophyta</taxon>
        <taxon>Tracheophyta</taxon>
        <taxon>Spermatophyta</taxon>
        <taxon>Magnoliopsida</taxon>
        <taxon>eudicotyledons</taxon>
        <taxon>Gunneridae</taxon>
        <taxon>Pentapetalae</taxon>
        <taxon>rosids</taxon>
        <taxon>fabids</taxon>
        <taxon>Malpighiales</taxon>
        <taxon>Erythroxylaceae</taxon>
        <taxon>Erythroxylum</taxon>
    </lineage>
</organism>
<dbReference type="PANTHER" id="PTHR31619:SF5">
    <property type="entry name" value="4-HYDROXY-3-METHYLBUT-2-ENYL DIPHOSPHATE REDUCTASE, CHLOROPLASTIC"/>
    <property type="match status" value="1"/>
</dbReference>
<evidence type="ECO:0000256" key="7">
    <source>
        <dbReference type="ARBA" id="ARBA00046313"/>
    </source>
</evidence>
<dbReference type="InterPro" id="IPR003451">
    <property type="entry name" value="LytB/IspH"/>
</dbReference>
<comment type="pathway">
    <text evidence="7">Isoprenoid biosynthesis; isopentenyl diphosphate biosynthesis via DXP pathway; isopentenyl diphosphate from 1-deoxy-D-xylulose 5-phosphate: step 6/6.</text>
</comment>
<keyword evidence="12" id="KW-1185">Reference proteome</keyword>
<dbReference type="Gene3D" id="3.40.1010.20">
    <property type="entry name" value="4-hydroxy-3-methylbut-2-enyl diphosphate reductase, catalytic domain"/>
    <property type="match status" value="1"/>
</dbReference>
<dbReference type="PANTHER" id="PTHR31619">
    <property type="entry name" value="4-HYDROXY-3-METHYLBUT-2-ENYL DIPHOSPHATE REDUCTASE, CHLOROPLASTIC"/>
    <property type="match status" value="1"/>
</dbReference>
<dbReference type="Pfam" id="PF02401">
    <property type="entry name" value="LYTB"/>
    <property type="match status" value="1"/>
</dbReference>
<keyword evidence="3" id="KW-0479">Metal-binding</keyword>
<evidence type="ECO:0000256" key="4">
    <source>
        <dbReference type="ARBA" id="ARBA00023002"/>
    </source>
</evidence>
<protein>
    <recommendedName>
        <fullName evidence="10">4-hydroxy-3-methylbut-2-enyl diphosphate reductase</fullName>
        <ecNumber evidence="10">1.17.7.4</ecNumber>
    </recommendedName>
</protein>
<comment type="similarity">
    <text evidence="9">Belongs to the IspH family.</text>
</comment>
<keyword evidence="4" id="KW-0560">Oxidoreductase</keyword>
<keyword evidence="2" id="KW-0004">4Fe-4S</keyword>
<evidence type="ECO:0000256" key="6">
    <source>
        <dbReference type="ARBA" id="ARBA00023014"/>
    </source>
</evidence>